<keyword evidence="1" id="KW-0808">Transferase</keyword>
<organism evidence="1 2">
    <name type="scientific">Penicillium cinerascens</name>
    <dbReference type="NCBI Taxonomy" id="70096"/>
    <lineage>
        <taxon>Eukaryota</taxon>
        <taxon>Fungi</taxon>
        <taxon>Dikarya</taxon>
        <taxon>Ascomycota</taxon>
        <taxon>Pezizomycotina</taxon>
        <taxon>Eurotiomycetes</taxon>
        <taxon>Eurotiomycetidae</taxon>
        <taxon>Eurotiales</taxon>
        <taxon>Aspergillaceae</taxon>
        <taxon>Penicillium</taxon>
    </lineage>
</organism>
<dbReference type="OrthoDB" id="10027013at2759"/>
<name>A0A9W9N2D6_9EURO</name>
<dbReference type="Proteomes" id="UP001150904">
    <property type="component" value="Unassembled WGS sequence"/>
</dbReference>
<dbReference type="EMBL" id="JAPQKR010000008">
    <property type="protein sequence ID" value="KAJ5211942.1"/>
    <property type="molecule type" value="Genomic_DNA"/>
</dbReference>
<dbReference type="GO" id="GO:0032259">
    <property type="term" value="P:methylation"/>
    <property type="evidence" value="ECO:0007669"/>
    <property type="project" value="UniProtKB-KW"/>
</dbReference>
<sequence>MSYVFEVVGMLSVALTITRTSIKASLTTTCLRAAKWTRFLMSAVGRAMPVRDLAPYFINAIGLDPSEGMISNALSLGDVSSNFQPIRFEISTAADLGSESLPPILDSSIDLIIAATAALWFDMTRF</sequence>
<dbReference type="Gene3D" id="3.40.50.150">
    <property type="entry name" value="Vaccinia Virus protein VP39"/>
    <property type="match status" value="1"/>
</dbReference>
<gene>
    <name evidence="1" type="ORF">N7498_003588</name>
</gene>
<dbReference type="RefSeq" id="XP_058310112.1">
    <property type="nucleotide sequence ID" value="XM_058450650.1"/>
</dbReference>
<keyword evidence="1" id="KW-0489">Methyltransferase</keyword>
<protein>
    <submittedName>
        <fullName evidence="1">S-adenosyl-L-methionine-dependent methyltransferase</fullName>
    </submittedName>
</protein>
<dbReference type="PANTHER" id="PTHR44942:SF10">
    <property type="entry name" value="METHYLTRANSFERASE TYPE 11 DOMAIN-CONTAINING PROTEIN"/>
    <property type="match status" value="1"/>
</dbReference>
<evidence type="ECO:0000313" key="2">
    <source>
        <dbReference type="Proteomes" id="UP001150904"/>
    </source>
</evidence>
<keyword evidence="2" id="KW-1185">Reference proteome</keyword>
<dbReference type="AlphaFoldDB" id="A0A9W9N2D6"/>
<comment type="caution">
    <text evidence="1">The sequence shown here is derived from an EMBL/GenBank/DDBJ whole genome shotgun (WGS) entry which is preliminary data.</text>
</comment>
<reference evidence="1" key="1">
    <citation type="submission" date="2022-12" db="EMBL/GenBank/DDBJ databases">
        <authorList>
            <person name="Petersen C."/>
        </authorList>
    </citation>
    <scope>NUCLEOTIDE SEQUENCE</scope>
    <source>
        <strain evidence="1">IBT 15544</strain>
    </source>
</reference>
<dbReference type="PANTHER" id="PTHR44942">
    <property type="entry name" value="METHYLTRANSF_11 DOMAIN-CONTAINING PROTEIN"/>
    <property type="match status" value="1"/>
</dbReference>
<evidence type="ECO:0000313" key="1">
    <source>
        <dbReference type="EMBL" id="KAJ5211942.1"/>
    </source>
</evidence>
<dbReference type="GO" id="GO:0008168">
    <property type="term" value="F:methyltransferase activity"/>
    <property type="evidence" value="ECO:0007669"/>
    <property type="project" value="UniProtKB-KW"/>
</dbReference>
<accession>A0A9W9N2D6</accession>
<dbReference type="InterPro" id="IPR051052">
    <property type="entry name" value="Diverse_substrate_MTase"/>
</dbReference>
<proteinExistence type="predicted"/>
<dbReference type="InterPro" id="IPR029063">
    <property type="entry name" value="SAM-dependent_MTases_sf"/>
</dbReference>
<reference evidence="1" key="2">
    <citation type="journal article" date="2023" name="IMA Fungus">
        <title>Comparative genomic study of the Penicillium genus elucidates a diverse pangenome and 15 lateral gene transfer events.</title>
        <authorList>
            <person name="Petersen C."/>
            <person name="Sorensen T."/>
            <person name="Nielsen M.R."/>
            <person name="Sondergaard T.E."/>
            <person name="Sorensen J.L."/>
            <person name="Fitzpatrick D.A."/>
            <person name="Frisvad J.C."/>
            <person name="Nielsen K.L."/>
        </authorList>
    </citation>
    <scope>NUCLEOTIDE SEQUENCE</scope>
    <source>
        <strain evidence="1">IBT 15544</strain>
    </source>
</reference>
<dbReference type="GeneID" id="83177951"/>